<dbReference type="GO" id="GO:0008374">
    <property type="term" value="F:O-acyltransferase activity"/>
    <property type="evidence" value="ECO:0007669"/>
    <property type="project" value="InterPro"/>
</dbReference>
<keyword evidence="11" id="KW-1185">Reference proteome</keyword>
<gene>
    <name evidence="10" type="ORF">GQ43DRAFT_447425</name>
</gene>
<keyword evidence="3" id="KW-0808">Transferase</keyword>
<comment type="caution">
    <text evidence="10">The sequence shown here is derived from an EMBL/GenBank/DDBJ whole genome shotgun (WGS) entry which is preliminary data.</text>
</comment>
<proteinExistence type="inferred from homology"/>
<feature type="compositionally biased region" description="Polar residues" evidence="7">
    <location>
        <begin position="152"/>
        <end position="171"/>
    </location>
</feature>
<dbReference type="InterPro" id="IPR044851">
    <property type="entry name" value="Wax_synthase"/>
</dbReference>
<dbReference type="EMBL" id="ML993903">
    <property type="protein sequence ID" value="KAF2203442.1"/>
    <property type="molecule type" value="Genomic_DNA"/>
</dbReference>
<dbReference type="GO" id="GO:0016020">
    <property type="term" value="C:membrane"/>
    <property type="evidence" value="ECO:0007669"/>
    <property type="project" value="UniProtKB-SubCell"/>
</dbReference>
<evidence type="ECO:0000256" key="8">
    <source>
        <dbReference type="SAM" id="Phobius"/>
    </source>
</evidence>
<keyword evidence="6 8" id="KW-0472">Membrane</keyword>
<evidence type="ECO:0000256" key="2">
    <source>
        <dbReference type="ARBA" id="ARBA00007282"/>
    </source>
</evidence>
<feature type="region of interest" description="Disordered" evidence="7">
    <location>
        <begin position="145"/>
        <end position="171"/>
    </location>
</feature>
<evidence type="ECO:0000256" key="3">
    <source>
        <dbReference type="ARBA" id="ARBA00022679"/>
    </source>
</evidence>
<feature type="transmembrane region" description="Helical" evidence="8">
    <location>
        <begin position="310"/>
        <end position="335"/>
    </location>
</feature>
<accession>A0A9P4JU90</accession>
<dbReference type="GO" id="GO:0006629">
    <property type="term" value="P:lipid metabolic process"/>
    <property type="evidence" value="ECO:0007669"/>
    <property type="project" value="InterPro"/>
</dbReference>
<feature type="transmembrane region" description="Helical" evidence="8">
    <location>
        <begin position="91"/>
        <end position="110"/>
    </location>
</feature>
<evidence type="ECO:0000313" key="11">
    <source>
        <dbReference type="Proteomes" id="UP000799536"/>
    </source>
</evidence>
<evidence type="ECO:0000256" key="6">
    <source>
        <dbReference type="ARBA" id="ARBA00023136"/>
    </source>
</evidence>
<feature type="domain" description="Wax synthase" evidence="9">
    <location>
        <begin position="364"/>
        <end position="455"/>
    </location>
</feature>
<keyword evidence="4 8" id="KW-0812">Transmembrane</keyword>
<evidence type="ECO:0000256" key="4">
    <source>
        <dbReference type="ARBA" id="ARBA00022692"/>
    </source>
</evidence>
<evidence type="ECO:0000313" key="10">
    <source>
        <dbReference type="EMBL" id="KAF2203442.1"/>
    </source>
</evidence>
<evidence type="ECO:0000259" key="9">
    <source>
        <dbReference type="Pfam" id="PF13813"/>
    </source>
</evidence>
<dbReference type="OrthoDB" id="2796277at2759"/>
<protein>
    <recommendedName>
        <fullName evidence="9">Wax synthase domain-containing protein</fullName>
    </recommendedName>
</protein>
<dbReference type="Proteomes" id="UP000799536">
    <property type="component" value="Unassembled WGS sequence"/>
</dbReference>
<dbReference type="PANTHER" id="PTHR31595">
    <property type="entry name" value="LONG-CHAIN-ALCOHOL O-FATTY-ACYLTRANSFERASE 3-RELATED"/>
    <property type="match status" value="1"/>
</dbReference>
<dbReference type="PANTHER" id="PTHR31595:SF67">
    <property type="entry name" value="WAX SYNTHASE DOMAIN-CONTAINING PROTEIN"/>
    <property type="match status" value="1"/>
</dbReference>
<name>A0A9P4JU90_9PLEO</name>
<evidence type="ECO:0000256" key="5">
    <source>
        <dbReference type="ARBA" id="ARBA00022989"/>
    </source>
</evidence>
<reference evidence="10" key="1">
    <citation type="journal article" date="2020" name="Stud. Mycol.">
        <title>101 Dothideomycetes genomes: a test case for predicting lifestyles and emergence of pathogens.</title>
        <authorList>
            <person name="Haridas S."/>
            <person name="Albert R."/>
            <person name="Binder M."/>
            <person name="Bloem J."/>
            <person name="Labutti K."/>
            <person name="Salamov A."/>
            <person name="Andreopoulos B."/>
            <person name="Baker S."/>
            <person name="Barry K."/>
            <person name="Bills G."/>
            <person name="Bluhm B."/>
            <person name="Cannon C."/>
            <person name="Castanera R."/>
            <person name="Culley D."/>
            <person name="Daum C."/>
            <person name="Ezra D."/>
            <person name="Gonzalez J."/>
            <person name="Henrissat B."/>
            <person name="Kuo A."/>
            <person name="Liang C."/>
            <person name="Lipzen A."/>
            <person name="Lutzoni F."/>
            <person name="Magnuson J."/>
            <person name="Mondo S."/>
            <person name="Nolan M."/>
            <person name="Ohm R."/>
            <person name="Pangilinan J."/>
            <person name="Park H.-J."/>
            <person name="Ramirez L."/>
            <person name="Alfaro M."/>
            <person name="Sun H."/>
            <person name="Tritt A."/>
            <person name="Yoshinaga Y."/>
            <person name="Zwiers L.-H."/>
            <person name="Turgeon B."/>
            <person name="Goodwin S."/>
            <person name="Spatafora J."/>
            <person name="Crous P."/>
            <person name="Grigoriev I."/>
        </authorList>
    </citation>
    <scope>NUCLEOTIDE SEQUENCE</scope>
    <source>
        <strain evidence="10">ATCC 74209</strain>
    </source>
</reference>
<sequence length="556" mass="63639">MTPRNSFPRTHHELLNSYYAQYDKAIESGQFQSFTLTFGFLGSLLVITYLLIPHRHSPWLKRARYLVWTVNVCFTAYTIKNMRARNMAPAFGLGLTMAWSVVWSFAILVAKDVQEEFHRIEHVERVQGKEDGPREQHSSVEMISKGNEQKEQASANTEPRIDQQLSQNNQPSTTEYAWQTYPLFSLLERLDWVLDLYTNFRGMIWNWRIPTIPPPPKPIQVSLQRNSNNSIKHQTPTKNRSPFRLPTSRHEALFSNLKMVVSGYIVLDALKTLANHDPYFWGIVPITSPLPPYFPSLLTSSPFLARAYRLFISLFLIQFSLQTLFAFAPLVYVFLFPLLTKPFRKLGNDSKLPLRARNEPWSHPPTFGPLSQSIVDRGLGGWWGLWWHQTFRAGFSFPSEWLLSGLHISPKSNLGRTIQVTMAFGLSAILHASGSHTQPGPSNGFSFSGPILFFLLQGLGIIVEGAVSPFLQKNVRPSALRWVRFVYTWVFLYNTSPLLVNDFAAGGIWLYEPVPVSVFRSPLFNLGAEGDRTWCWGGEWVRWVNGDRWWLSGLSI</sequence>
<dbReference type="AlphaFoldDB" id="A0A9P4JU90"/>
<feature type="transmembrane region" description="Helical" evidence="8">
    <location>
        <begin position="31"/>
        <end position="51"/>
    </location>
</feature>
<comment type="similarity">
    <text evidence="2">Belongs to the wax synthase family.</text>
</comment>
<organism evidence="10 11">
    <name type="scientific">Delitschia confertaspora ATCC 74209</name>
    <dbReference type="NCBI Taxonomy" id="1513339"/>
    <lineage>
        <taxon>Eukaryota</taxon>
        <taxon>Fungi</taxon>
        <taxon>Dikarya</taxon>
        <taxon>Ascomycota</taxon>
        <taxon>Pezizomycotina</taxon>
        <taxon>Dothideomycetes</taxon>
        <taxon>Pleosporomycetidae</taxon>
        <taxon>Pleosporales</taxon>
        <taxon>Delitschiaceae</taxon>
        <taxon>Delitschia</taxon>
    </lineage>
</organism>
<dbReference type="InterPro" id="IPR032805">
    <property type="entry name" value="Wax_synthase_dom"/>
</dbReference>
<comment type="subcellular location">
    <subcellularLocation>
        <location evidence="1">Membrane</location>
        <topology evidence="1">Multi-pass membrane protein</topology>
    </subcellularLocation>
</comment>
<dbReference type="Pfam" id="PF13813">
    <property type="entry name" value="MBOAT_2"/>
    <property type="match status" value="1"/>
</dbReference>
<evidence type="ECO:0000256" key="7">
    <source>
        <dbReference type="SAM" id="MobiDB-lite"/>
    </source>
</evidence>
<evidence type="ECO:0000256" key="1">
    <source>
        <dbReference type="ARBA" id="ARBA00004141"/>
    </source>
</evidence>
<keyword evidence="5 8" id="KW-1133">Transmembrane helix</keyword>
<feature type="transmembrane region" description="Helical" evidence="8">
    <location>
        <begin position="451"/>
        <end position="471"/>
    </location>
</feature>